<accession>A0A5N7BBJ5</accession>
<organism evidence="2 3">
    <name type="scientific">Aspergillus bertholletiae</name>
    <dbReference type="NCBI Taxonomy" id="1226010"/>
    <lineage>
        <taxon>Eukaryota</taxon>
        <taxon>Fungi</taxon>
        <taxon>Dikarya</taxon>
        <taxon>Ascomycota</taxon>
        <taxon>Pezizomycotina</taxon>
        <taxon>Eurotiomycetes</taxon>
        <taxon>Eurotiomycetidae</taxon>
        <taxon>Eurotiales</taxon>
        <taxon>Aspergillaceae</taxon>
        <taxon>Aspergillus</taxon>
        <taxon>Aspergillus subgen. Circumdati</taxon>
    </lineage>
</organism>
<sequence>MDKTAPSSDCNLTPAGLGYDYTKDRSPKNPTVERGLGHPPSAEVSLKVSALHVFHFPFPCQRKHNKGQEESNR</sequence>
<keyword evidence="3" id="KW-1185">Reference proteome</keyword>
<name>A0A5N7BBJ5_9EURO</name>
<dbReference type="Proteomes" id="UP000326198">
    <property type="component" value="Unassembled WGS sequence"/>
</dbReference>
<feature type="compositionally biased region" description="Polar residues" evidence="1">
    <location>
        <begin position="1"/>
        <end position="11"/>
    </location>
</feature>
<evidence type="ECO:0000256" key="1">
    <source>
        <dbReference type="SAM" id="MobiDB-lite"/>
    </source>
</evidence>
<dbReference type="AlphaFoldDB" id="A0A5N7BBJ5"/>
<reference evidence="2 3" key="1">
    <citation type="submission" date="2019-04" db="EMBL/GenBank/DDBJ databases">
        <title>Friends and foes A comparative genomics studyof 23 Aspergillus species from section Flavi.</title>
        <authorList>
            <consortium name="DOE Joint Genome Institute"/>
            <person name="Kjaerbolling I."/>
            <person name="Vesth T."/>
            <person name="Frisvad J.C."/>
            <person name="Nybo J.L."/>
            <person name="Theobald S."/>
            <person name="Kildgaard S."/>
            <person name="Isbrandt T."/>
            <person name="Kuo A."/>
            <person name="Sato A."/>
            <person name="Lyhne E.K."/>
            <person name="Kogle M.E."/>
            <person name="Wiebenga A."/>
            <person name="Kun R.S."/>
            <person name="Lubbers R.J."/>
            <person name="Makela M.R."/>
            <person name="Barry K."/>
            <person name="Chovatia M."/>
            <person name="Clum A."/>
            <person name="Daum C."/>
            <person name="Haridas S."/>
            <person name="He G."/>
            <person name="LaButti K."/>
            <person name="Lipzen A."/>
            <person name="Mondo S."/>
            <person name="Riley R."/>
            <person name="Salamov A."/>
            <person name="Simmons B.A."/>
            <person name="Magnuson J.K."/>
            <person name="Henrissat B."/>
            <person name="Mortensen U.H."/>
            <person name="Larsen T.O."/>
            <person name="Devries R.P."/>
            <person name="Grigoriev I.V."/>
            <person name="Machida M."/>
            <person name="Baker S.E."/>
            <person name="Andersen M.R."/>
        </authorList>
    </citation>
    <scope>NUCLEOTIDE SEQUENCE [LARGE SCALE GENOMIC DNA]</scope>
    <source>
        <strain evidence="2 3">IBT 29228</strain>
    </source>
</reference>
<evidence type="ECO:0000313" key="2">
    <source>
        <dbReference type="EMBL" id="KAE8379121.1"/>
    </source>
</evidence>
<feature type="region of interest" description="Disordered" evidence="1">
    <location>
        <begin position="1"/>
        <end position="40"/>
    </location>
</feature>
<dbReference type="EMBL" id="ML736198">
    <property type="protein sequence ID" value="KAE8379121.1"/>
    <property type="molecule type" value="Genomic_DNA"/>
</dbReference>
<protein>
    <submittedName>
        <fullName evidence="2">Uncharacterized protein</fullName>
    </submittedName>
</protein>
<proteinExistence type="predicted"/>
<evidence type="ECO:0000313" key="3">
    <source>
        <dbReference type="Proteomes" id="UP000326198"/>
    </source>
</evidence>
<gene>
    <name evidence="2" type="ORF">BDV26DRAFT_174756</name>
</gene>